<evidence type="ECO:0000313" key="3">
    <source>
        <dbReference type="EMBL" id="MBD2868208.1"/>
    </source>
</evidence>
<protein>
    <submittedName>
        <fullName evidence="3">SDR family oxidoreductase</fullName>
    </submittedName>
</protein>
<proteinExistence type="inferred from homology"/>
<dbReference type="GO" id="GO:0016614">
    <property type="term" value="F:oxidoreductase activity, acting on CH-OH group of donors"/>
    <property type="evidence" value="ECO:0007669"/>
    <property type="project" value="UniProtKB-ARBA"/>
</dbReference>
<dbReference type="EMBL" id="JACXIY010000008">
    <property type="protein sequence ID" value="MBD2868208.1"/>
    <property type="molecule type" value="Genomic_DNA"/>
</dbReference>
<comment type="caution">
    <text evidence="3">The sequence shown here is derived from an EMBL/GenBank/DDBJ whole genome shotgun (WGS) entry which is preliminary data.</text>
</comment>
<dbReference type="InterPro" id="IPR002347">
    <property type="entry name" value="SDR_fam"/>
</dbReference>
<evidence type="ECO:0000256" key="1">
    <source>
        <dbReference type="ARBA" id="ARBA00006484"/>
    </source>
</evidence>
<keyword evidence="2" id="KW-0560">Oxidoreductase</keyword>
<evidence type="ECO:0000256" key="2">
    <source>
        <dbReference type="ARBA" id="ARBA00023002"/>
    </source>
</evidence>
<dbReference type="GO" id="GO:0008206">
    <property type="term" value="P:bile acid metabolic process"/>
    <property type="evidence" value="ECO:0007669"/>
    <property type="project" value="UniProtKB-ARBA"/>
</dbReference>
<dbReference type="AlphaFoldDB" id="A0A927CKE9"/>
<accession>A0A927CKE9</accession>
<dbReference type="PRINTS" id="PR00080">
    <property type="entry name" value="SDRFAMILY"/>
</dbReference>
<organism evidence="3 4">
    <name type="scientific">Paenibacillus arenilitoris</name>
    <dbReference type="NCBI Taxonomy" id="2772299"/>
    <lineage>
        <taxon>Bacteria</taxon>
        <taxon>Bacillati</taxon>
        <taxon>Bacillota</taxon>
        <taxon>Bacilli</taxon>
        <taxon>Bacillales</taxon>
        <taxon>Paenibacillaceae</taxon>
        <taxon>Paenibacillus</taxon>
    </lineage>
</organism>
<evidence type="ECO:0000313" key="4">
    <source>
        <dbReference type="Proteomes" id="UP000632125"/>
    </source>
</evidence>
<dbReference type="InterPro" id="IPR036291">
    <property type="entry name" value="NAD(P)-bd_dom_sf"/>
</dbReference>
<dbReference type="Pfam" id="PF13561">
    <property type="entry name" value="adh_short_C2"/>
    <property type="match status" value="1"/>
</dbReference>
<dbReference type="PANTHER" id="PTHR48107:SF16">
    <property type="entry name" value="NADPH-DEPENDENT ALDEHYDE REDUCTASE 1, CHLOROPLASTIC"/>
    <property type="match status" value="1"/>
</dbReference>
<name>A0A927CKE9_9BACL</name>
<dbReference type="PRINTS" id="PR00081">
    <property type="entry name" value="GDHRDH"/>
</dbReference>
<gene>
    <name evidence="3" type="ORF">IDH41_06450</name>
</gene>
<dbReference type="PANTHER" id="PTHR48107">
    <property type="entry name" value="NADPH-DEPENDENT ALDEHYDE REDUCTASE-LIKE PROTEIN, CHLOROPLASTIC-RELATED"/>
    <property type="match status" value="1"/>
</dbReference>
<dbReference type="PROSITE" id="PS00061">
    <property type="entry name" value="ADH_SHORT"/>
    <property type="match status" value="1"/>
</dbReference>
<sequence length="299" mass="32764">MYAHYPFVTKCENVPVEFPLQFQPGQPGLEYLMHPRPVSEQPGRTASGKLQNKAALITGGDSGIGRAIAYLFAREGADIAAVYLNEHADAAETQERIRQLGRRCLTIAGDIGNEEFCRQAVRLTLSEFGKIDILINNAAILFYQPDITQVSADQLERTFRTNIFSCFYFVKAAVPHLRPGSVIINTSSIASDEGYEGFAVYSASKGAINSLSRSLAITLIKRGIRVNAVAPGRTWTPLIAATFPPEMYRFLGTFAPPVPIRRAAQPFEIAPLYLYLASDDSSFVIGQTIHVNGGEYLGL</sequence>
<dbReference type="Proteomes" id="UP000632125">
    <property type="component" value="Unassembled WGS sequence"/>
</dbReference>
<dbReference type="Gene3D" id="3.40.50.720">
    <property type="entry name" value="NAD(P)-binding Rossmann-like Domain"/>
    <property type="match status" value="1"/>
</dbReference>
<keyword evidence="4" id="KW-1185">Reference proteome</keyword>
<dbReference type="FunFam" id="3.40.50.720:FF:000084">
    <property type="entry name" value="Short-chain dehydrogenase reductase"/>
    <property type="match status" value="1"/>
</dbReference>
<reference evidence="3" key="1">
    <citation type="submission" date="2020-09" db="EMBL/GenBank/DDBJ databases">
        <title>A novel bacterium of genus Paenibacillus, isolated from South China Sea.</title>
        <authorList>
            <person name="Huang H."/>
            <person name="Mo K."/>
            <person name="Hu Y."/>
        </authorList>
    </citation>
    <scope>NUCLEOTIDE SEQUENCE</scope>
    <source>
        <strain evidence="3">IB182493</strain>
    </source>
</reference>
<dbReference type="SUPFAM" id="SSF51735">
    <property type="entry name" value="NAD(P)-binding Rossmann-fold domains"/>
    <property type="match status" value="1"/>
</dbReference>
<dbReference type="InterPro" id="IPR020904">
    <property type="entry name" value="Sc_DH/Rdtase_CS"/>
</dbReference>
<comment type="similarity">
    <text evidence="1">Belongs to the short-chain dehydrogenases/reductases (SDR) family.</text>
</comment>